<protein>
    <submittedName>
        <fullName evidence="1">Uncharacterized protein</fullName>
    </submittedName>
</protein>
<accession>A0A974PJQ2</accession>
<evidence type="ECO:0000313" key="1">
    <source>
        <dbReference type="EMBL" id="QRG04845.1"/>
    </source>
</evidence>
<name>A0A974PJQ2_9HYPH</name>
<dbReference type="EMBL" id="CP063362">
    <property type="protein sequence ID" value="QRG04845.1"/>
    <property type="molecule type" value="Genomic_DNA"/>
</dbReference>
<reference evidence="1 2" key="1">
    <citation type="submission" date="2020-10" db="EMBL/GenBank/DDBJ databases">
        <title>Degradation of 1,4-Dioxane by Xanthobacter sp. YN2, via a Novel Group-2 Soluble Di-Iron Monooxygenase.</title>
        <authorList>
            <person name="Ma F."/>
            <person name="Wang Y."/>
            <person name="Yang J."/>
            <person name="Guo H."/>
            <person name="Su D."/>
            <person name="Yu L."/>
        </authorList>
    </citation>
    <scope>NUCLEOTIDE SEQUENCE [LARGE SCALE GENOMIC DNA]</scope>
    <source>
        <strain evidence="1 2">YN2</strain>
    </source>
</reference>
<dbReference type="Proteomes" id="UP000596427">
    <property type="component" value="Chromosome"/>
</dbReference>
<dbReference type="KEGG" id="xdi:EZH22_16990"/>
<dbReference type="RefSeq" id="WP_203191722.1">
    <property type="nucleotide sequence ID" value="NZ_CP063362.1"/>
</dbReference>
<evidence type="ECO:0000313" key="2">
    <source>
        <dbReference type="Proteomes" id="UP000596427"/>
    </source>
</evidence>
<proteinExistence type="predicted"/>
<organism evidence="1 2">
    <name type="scientific">Xanthobacter dioxanivorans</name>
    <dbReference type="NCBI Taxonomy" id="2528964"/>
    <lineage>
        <taxon>Bacteria</taxon>
        <taxon>Pseudomonadati</taxon>
        <taxon>Pseudomonadota</taxon>
        <taxon>Alphaproteobacteria</taxon>
        <taxon>Hyphomicrobiales</taxon>
        <taxon>Xanthobacteraceae</taxon>
        <taxon>Xanthobacter</taxon>
    </lineage>
</organism>
<sequence>MELSLGVSLCGVPCTCICTPQIPPGYAVLIDDDGQLVLDDDGQLILVPNYYFN</sequence>
<keyword evidence="2" id="KW-1185">Reference proteome</keyword>
<gene>
    <name evidence="1" type="ORF">EZH22_16990</name>
</gene>
<dbReference type="AlphaFoldDB" id="A0A974PJQ2"/>